<evidence type="ECO:0000313" key="1">
    <source>
        <dbReference type="EMBL" id="HAB6612440.1"/>
    </source>
</evidence>
<dbReference type="AlphaFoldDB" id="A0A6Y5YNF5"/>
<dbReference type="EMBL" id="DAATGT010000005">
    <property type="protein sequence ID" value="HAE8319347.1"/>
    <property type="molecule type" value="Genomic_DNA"/>
</dbReference>
<evidence type="ECO:0000313" key="2">
    <source>
        <dbReference type="EMBL" id="HAE8319347.1"/>
    </source>
</evidence>
<accession>A0A6Y5YNF5</accession>
<proteinExistence type="predicted"/>
<sequence>MNELDEVFKNYSMEERIKEVMEDEAHINWLLPQYDHFMEHVKTYYPELDDRSFVLGSIFYERAMHDLGVFNNGD</sequence>
<reference evidence="1" key="1">
    <citation type="journal article" date="2018" name="Genome Biol.">
        <title>SKESA: strategic k-mer extension for scrupulous assemblies.</title>
        <authorList>
            <person name="Souvorov A."/>
            <person name="Agarwala R."/>
            <person name="Lipman D.J."/>
        </authorList>
    </citation>
    <scope>NUCLEOTIDE SEQUENCE</scope>
    <source>
        <strain evidence="2">IP 2/88</strain>
        <strain evidence="1">IP 33 K</strain>
    </source>
</reference>
<comment type="caution">
    <text evidence="1">The sequence shown here is derived from an EMBL/GenBank/DDBJ whole genome shotgun (WGS) entry which is preliminary data.</text>
</comment>
<gene>
    <name evidence="2" type="ORF">GNB42_001938</name>
    <name evidence="1" type="ORF">GNB54_001340</name>
</gene>
<protein>
    <submittedName>
        <fullName evidence="1">Uncharacterized protein</fullName>
    </submittedName>
</protein>
<organism evidence="1">
    <name type="scientific">Salmonella enterica subsp. enterica serovar Paratyphi C</name>
    <dbReference type="NCBI Taxonomy" id="57046"/>
    <lineage>
        <taxon>Bacteria</taxon>
        <taxon>Pseudomonadati</taxon>
        <taxon>Pseudomonadota</taxon>
        <taxon>Gammaproteobacteria</taxon>
        <taxon>Enterobacterales</taxon>
        <taxon>Enterobacteriaceae</taxon>
        <taxon>Salmonella</taxon>
    </lineage>
</organism>
<dbReference type="EMBL" id="DAAHMM010000004">
    <property type="protein sequence ID" value="HAB6612440.1"/>
    <property type="molecule type" value="Genomic_DNA"/>
</dbReference>
<name>A0A6Y5YNF5_SALET</name>
<reference evidence="1" key="2">
    <citation type="submission" date="2018-07" db="EMBL/GenBank/DDBJ databases">
        <authorList>
            <consortium name="NCBI Pathogen Detection Project"/>
        </authorList>
    </citation>
    <scope>NUCLEOTIDE SEQUENCE</scope>
    <source>
        <strain evidence="2">IP 2/88</strain>
        <strain evidence="1">IP 33 K</strain>
    </source>
</reference>